<gene>
    <name evidence="2" type="ORF">SAVERM_5436</name>
</gene>
<name>Q82CB6_STRAW</name>
<reference evidence="2 3" key="3">
    <citation type="journal article" date="2014" name="J. Ind. Microbiol. Biotechnol.">
        <title>Genome mining of the Streptomyces avermitilis genome and development of genome-minimized hosts for heterologous expression of biosynthetic gene clusters.</title>
        <authorList>
            <person name="Ikeda H."/>
            <person name="Shin-ya K."/>
            <person name="Omura S."/>
        </authorList>
    </citation>
    <scope>NUCLEOTIDE SEQUENCE [LARGE SCALE GENOMIC DNA]</scope>
    <source>
        <strain evidence="3">ATCC 31267 / DSM 46492 / JCM 5070 / NBRC 14893 / NCIMB 12804 / NRRL 8165 / MA-4680</strain>
    </source>
</reference>
<feature type="region of interest" description="Disordered" evidence="1">
    <location>
        <begin position="100"/>
        <end position="125"/>
    </location>
</feature>
<feature type="region of interest" description="Disordered" evidence="1">
    <location>
        <begin position="1"/>
        <end position="33"/>
    </location>
</feature>
<keyword evidence="3" id="KW-1185">Reference proteome</keyword>
<evidence type="ECO:0000256" key="1">
    <source>
        <dbReference type="SAM" id="MobiDB-lite"/>
    </source>
</evidence>
<reference evidence="2 3" key="2">
    <citation type="journal article" date="2003" name="Nat. Biotechnol.">
        <title>Complete genome sequence and comparative analysis of the industrial microorganism Streptomyces avermitilis.</title>
        <authorList>
            <person name="Ikeda H."/>
            <person name="Ishikawa J."/>
            <person name="Hanamoto A."/>
            <person name="Shinose M."/>
            <person name="Kikuchi H."/>
            <person name="Shiba T."/>
            <person name="Sakaki Y."/>
            <person name="Hattori M."/>
            <person name="Omura S."/>
        </authorList>
    </citation>
    <scope>NUCLEOTIDE SEQUENCE [LARGE SCALE GENOMIC DNA]</scope>
    <source>
        <strain evidence="3">ATCC 31267 / DSM 46492 / JCM 5070 / NBRC 14893 / NCIMB 12804 / NRRL 8165 / MA-4680</strain>
    </source>
</reference>
<dbReference type="HOGENOM" id="CLU_1895020_0_0_11"/>
<organism evidence="2 3">
    <name type="scientific">Streptomyces avermitilis (strain ATCC 31267 / DSM 46492 / JCM 5070 / NBRC 14893 / NCIMB 12804 / NRRL 8165 / MA-4680)</name>
    <dbReference type="NCBI Taxonomy" id="227882"/>
    <lineage>
        <taxon>Bacteria</taxon>
        <taxon>Bacillati</taxon>
        <taxon>Actinomycetota</taxon>
        <taxon>Actinomycetes</taxon>
        <taxon>Kitasatosporales</taxon>
        <taxon>Streptomycetaceae</taxon>
        <taxon>Streptomyces</taxon>
    </lineage>
</organism>
<dbReference type="OrthoDB" id="4246434at2"/>
<accession>Q82CB6</accession>
<dbReference type="KEGG" id="sma:SAVERM_5436"/>
<proteinExistence type="predicted"/>
<reference evidence="2 3" key="1">
    <citation type="journal article" date="2001" name="Proc. Natl. Acad. Sci. U.S.A.">
        <title>Genome sequence of an industrial microorganism Streptomyces avermitilis: deducing the ability of producing secondary metabolites.</title>
        <authorList>
            <person name="Omura S."/>
            <person name="Ikeda H."/>
            <person name="Ishikawa J."/>
            <person name="Hanamoto A."/>
            <person name="Takahashi C."/>
            <person name="Shinose M."/>
            <person name="Takahashi Y."/>
            <person name="Horikawa H."/>
            <person name="Nakazawa H."/>
            <person name="Osonoe T."/>
            <person name="Kikuchi H."/>
            <person name="Shiba T."/>
            <person name="Sakaki Y."/>
            <person name="Hattori M."/>
        </authorList>
    </citation>
    <scope>NUCLEOTIDE SEQUENCE [LARGE SCALE GENOMIC DNA]</scope>
    <source>
        <strain evidence="3">ATCC 31267 / DSM 46492 / JCM 5070 / NBRC 14893 / NCIMB 12804 / NRRL 8165 / MA-4680</strain>
    </source>
</reference>
<dbReference type="eggNOG" id="ENOG502ZTKQ">
    <property type="taxonomic scope" value="Bacteria"/>
</dbReference>
<sequence length="137" mass="14671">MDFMSSEQPINPRFDDDLRFVESPGGPPRYRDWTEKPVQYFTVVDKQGGGVLGYVWAGDEDDAAAYEPRQAAGPRGVNAGISWGSRLRKAKERGIRPSEALAELVADPEPGGTGRPLPGSLTDAPNAAAVDALAKSD</sequence>
<dbReference type="AlphaFoldDB" id="Q82CB6"/>
<evidence type="ECO:0000313" key="3">
    <source>
        <dbReference type="Proteomes" id="UP000000428"/>
    </source>
</evidence>
<dbReference type="EMBL" id="BA000030">
    <property type="protein sequence ID" value="BAC73148.1"/>
    <property type="molecule type" value="Genomic_DNA"/>
</dbReference>
<evidence type="ECO:0000313" key="2">
    <source>
        <dbReference type="EMBL" id="BAC73148.1"/>
    </source>
</evidence>
<dbReference type="Proteomes" id="UP000000428">
    <property type="component" value="Chromosome"/>
</dbReference>
<protein>
    <submittedName>
        <fullName evidence="2">Uncharacterized protein</fullName>
    </submittedName>
</protein>